<comment type="caution">
    <text evidence="2">The sequence shown here is derived from an EMBL/GenBank/DDBJ whole genome shotgun (WGS) entry which is preliminary data.</text>
</comment>
<evidence type="ECO:0000313" key="2">
    <source>
        <dbReference type="EMBL" id="KAJ8425064.1"/>
    </source>
</evidence>
<gene>
    <name evidence="2" type="ORF">Cgig2_004288</name>
</gene>
<dbReference type="EMBL" id="JAKOGI010001551">
    <property type="protein sequence ID" value="KAJ8425064.1"/>
    <property type="molecule type" value="Genomic_DNA"/>
</dbReference>
<name>A0A9Q1GTN7_9CARY</name>
<dbReference type="PANTHER" id="PTHR31286">
    <property type="entry name" value="GLYCINE-RICH CELL WALL STRUCTURAL PROTEIN 1.8-LIKE"/>
    <property type="match status" value="1"/>
</dbReference>
<dbReference type="PANTHER" id="PTHR31286:SF180">
    <property type="entry name" value="OS10G0362600 PROTEIN"/>
    <property type="match status" value="1"/>
</dbReference>
<protein>
    <submittedName>
        <fullName evidence="2">Uncharacterized protein</fullName>
    </submittedName>
</protein>
<sequence length="211" mass="23619">MLGIPIKIDKTTKEKSTLGYAHILVEMPIEGPFPEHIDLVNDSDRVKPTRCNHCRMLGPEEANCRKEPNLRQEWREKEVQAPEANPVNQQEPDGFISPRARRTISPTQSRPHNGADYSSYSSDGILRGYTNDNPKTICNNLCLWGKQYNKVTVLVGSPETHSQLSTGPMNVSYKRLHLMGLTSHGPTRGCGRGLTGWLLTIYGIKPWGSPK</sequence>
<accession>A0A9Q1GTN7</accession>
<feature type="compositionally biased region" description="Polar residues" evidence="1">
    <location>
        <begin position="104"/>
        <end position="119"/>
    </location>
</feature>
<organism evidence="2 3">
    <name type="scientific">Carnegiea gigantea</name>
    <dbReference type="NCBI Taxonomy" id="171969"/>
    <lineage>
        <taxon>Eukaryota</taxon>
        <taxon>Viridiplantae</taxon>
        <taxon>Streptophyta</taxon>
        <taxon>Embryophyta</taxon>
        <taxon>Tracheophyta</taxon>
        <taxon>Spermatophyta</taxon>
        <taxon>Magnoliopsida</taxon>
        <taxon>eudicotyledons</taxon>
        <taxon>Gunneridae</taxon>
        <taxon>Pentapetalae</taxon>
        <taxon>Caryophyllales</taxon>
        <taxon>Cactineae</taxon>
        <taxon>Cactaceae</taxon>
        <taxon>Cactoideae</taxon>
        <taxon>Echinocereeae</taxon>
        <taxon>Carnegiea</taxon>
    </lineage>
</organism>
<dbReference type="AlphaFoldDB" id="A0A9Q1GTN7"/>
<feature type="region of interest" description="Disordered" evidence="1">
    <location>
        <begin position="76"/>
        <end position="119"/>
    </location>
</feature>
<dbReference type="OrthoDB" id="997591at2759"/>
<dbReference type="Proteomes" id="UP001153076">
    <property type="component" value="Unassembled WGS sequence"/>
</dbReference>
<evidence type="ECO:0000256" key="1">
    <source>
        <dbReference type="SAM" id="MobiDB-lite"/>
    </source>
</evidence>
<reference evidence="2" key="1">
    <citation type="submission" date="2022-04" db="EMBL/GenBank/DDBJ databases">
        <title>Carnegiea gigantea Genome sequencing and assembly v2.</title>
        <authorList>
            <person name="Copetti D."/>
            <person name="Sanderson M.J."/>
            <person name="Burquez A."/>
            <person name="Wojciechowski M.F."/>
        </authorList>
    </citation>
    <scope>NUCLEOTIDE SEQUENCE</scope>
    <source>
        <strain evidence="2">SGP5-SGP5p</strain>
        <tissue evidence="2">Aerial part</tissue>
    </source>
</reference>
<keyword evidence="3" id="KW-1185">Reference proteome</keyword>
<dbReference type="InterPro" id="IPR040256">
    <property type="entry name" value="At4g02000-like"/>
</dbReference>
<evidence type="ECO:0000313" key="3">
    <source>
        <dbReference type="Proteomes" id="UP001153076"/>
    </source>
</evidence>
<proteinExistence type="predicted"/>